<comment type="caution">
    <text evidence="2">The sequence shown here is derived from an EMBL/GenBank/DDBJ whole genome shotgun (WGS) entry which is preliminary data.</text>
</comment>
<evidence type="ECO:0000313" key="3">
    <source>
        <dbReference type="Proteomes" id="UP001165575"/>
    </source>
</evidence>
<dbReference type="Proteomes" id="UP001165575">
    <property type="component" value="Unassembled WGS sequence"/>
</dbReference>
<keyword evidence="3" id="KW-1185">Reference proteome</keyword>
<dbReference type="RefSeq" id="WP_099027549.1">
    <property type="nucleotide sequence ID" value="NZ_JANIDX010000001.1"/>
</dbReference>
<dbReference type="EMBL" id="JANIDX010000001">
    <property type="protein sequence ID" value="MCX5618825.1"/>
    <property type="molecule type" value="Genomic_DNA"/>
</dbReference>
<gene>
    <name evidence="2" type="ORF">NQF89_00065</name>
</gene>
<feature type="transmembrane region" description="Helical" evidence="1">
    <location>
        <begin position="67"/>
        <end position="90"/>
    </location>
</feature>
<keyword evidence="1" id="KW-0812">Transmembrane</keyword>
<name>A0ABT3WKX3_9PROT</name>
<reference evidence="2 3" key="1">
    <citation type="submission" date="2022-07" db="EMBL/GenBank/DDBJ databases">
        <title>Bombella genomes.</title>
        <authorList>
            <person name="Harer L."/>
            <person name="Styblova S."/>
            <person name="Ehrmann M."/>
        </authorList>
    </citation>
    <scope>NUCLEOTIDE SEQUENCE [LARGE SCALE GENOMIC DNA]</scope>
    <source>
        <strain evidence="2 3">TMW 2.2556</strain>
    </source>
</reference>
<keyword evidence="1" id="KW-0472">Membrane</keyword>
<accession>A0ABT3WKX3</accession>
<keyword evidence="1" id="KW-1133">Transmembrane helix</keyword>
<proteinExistence type="predicted"/>
<evidence type="ECO:0000313" key="2">
    <source>
        <dbReference type="EMBL" id="MCX5618825.1"/>
    </source>
</evidence>
<organism evidence="2 3">
    <name type="scientific">Bombella pollinis</name>
    <dbReference type="NCBI Taxonomy" id="2967337"/>
    <lineage>
        <taxon>Bacteria</taxon>
        <taxon>Pseudomonadati</taxon>
        <taxon>Pseudomonadota</taxon>
        <taxon>Alphaproteobacteria</taxon>
        <taxon>Acetobacterales</taxon>
        <taxon>Acetobacteraceae</taxon>
        <taxon>Bombella</taxon>
    </lineage>
</organism>
<protein>
    <submittedName>
        <fullName evidence="2">Uncharacterized protein</fullName>
    </submittedName>
</protein>
<sequence>MTDQLPTAPPYAPLNERVAALEAVQARHDDDITKLSDKIDNLAREQRAGIEALSNQIAATISTRSRLITAAITGSAAFGGGVAVGLYQLIHTLNPHLFGG</sequence>
<evidence type="ECO:0000256" key="1">
    <source>
        <dbReference type="SAM" id="Phobius"/>
    </source>
</evidence>